<sequence>MSTSKKQWQSWQPENLLQESFAQDSELREVVPASDPATEAAMQVELSRLRKQAEQKGFAQGQTQGLEAGKKQGYEDGFAQGREEGAAQGAADYLQQQQKQTDDFAQLFDNVKITFDSLDSVMPARLVQVALMAARSLLGESVVSTATNAWLMTRIQQLLHEDTLQQGNVQLWVSAEESAAVQEMLGSVLETRGWELRTDAQMLPGGCRLTTDGGELDATTETRWNELCNLSREDFAL</sequence>
<accession>A0A4R0HIG7</accession>
<gene>
    <name evidence="11" type="primary">fliH</name>
    <name evidence="11" type="ORF">E0L21_09910</name>
</gene>
<evidence type="ECO:0000256" key="6">
    <source>
        <dbReference type="ARBA" id="ARBA00022490"/>
    </source>
</evidence>
<name>A0A4R0HIG7_9ENTR</name>
<keyword evidence="12" id="KW-1185">Reference proteome</keyword>
<keyword evidence="11" id="KW-0966">Cell projection</keyword>
<proteinExistence type="inferred from homology"/>
<dbReference type="GO" id="GO:0003774">
    <property type="term" value="F:cytoskeletal motor activity"/>
    <property type="evidence" value="ECO:0007669"/>
    <property type="project" value="InterPro"/>
</dbReference>
<dbReference type="PANTHER" id="PTHR34982:SF1">
    <property type="entry name" value="FLAGELLAR ASSEMBLY PROTEIN FLIH"/>
    <property type="match status" value="1"/>
</dbReference>
<evidence type="ECO:0000256" key="2">
    <source>
        <dbReference type="ARBA" id="ARBA00004496"/>
    </source>
</evidence>
<evidence type="ECO:0000256" key="3">
    <source>
        <dbReference type="ARBA" id="ARBA00006602"/>
    </source>
</evidence>
<keyword evidence="11" id="KW-0969">Cilium</keyword>
<dbReference type="Proteomes" id="UP000291793">
    <property type="component" value="Unassembled WGS sequence"/>
</dbReference>
<dbReference type="RefSeq" id="WP_131408992.1">
    <property type="nucleotide sequence ID" value="NZ_SJOP01000007.1"/>
</dbReference>
<dbReference type="PANTHER" id="PTHR34982">
    <property type="entry name" value="YOP PROTEINS TRANSLOCATION PROTEIN L"/>
    <property type="match status" value="1"/>
</dbReference>
<evidence type="ECO:0000256" key="4">
    <source>
        <dbReference type="ARBA" id="ARBA00016507"/>
    </source>
</evidence>
<comment type="function">
    <text evidence="1">Needed for flagellar regrowth and assembly.</text>
</comment>
<keyword evidence="5" id="KW-0813">Transport</keyword>
<dbReference type="InterPro" id="IPR051472">
    <property type="entry name" value="T3SS_Stator/FliH"/>
</dbReference>
<dbReference type="GO" id="GO:0044781">
    <property type="term" value="P:bacterial-type flagellum organization"/>
    <property type="evidence" value="ECO:0007669"/>
    <property type="project" value="UniProtKB-KW"/>
</dbReference>
<dbReference type="InterPro" id="IPR018035">
    <property type="entry name" value="Flagellar_FliH/T3SS_HrpE"/>
</dbReference>
<keyword evidence="6" id="KW-0963">Cytoplasm</keyword>
<evidence type="ECO:0000256" key="1">
    <source>
        <dbReference type="ARBA" id="ARBA00003041"/>
    </source>
</evidence>
<dbReference type="GO" id="GO:0009288">
    <property type="term" value="C:bacterial-type flagellum"/>
    <property type="evidence" value="ECO:0007669"/>
    <property type="project" value="InterPro"/>
</dbReference>
<keyword evidence="9" id="KW-1006">Bacterial flagellum protein export</keyword>
<dbReference type="EMBL" id="SJOP01000007">
    <property type="protein sequence ID" value="TCC09564.1"/>
    <property type="molecule type" value="Genomic_DNA"/>
</dbReference>
<dbReference type="OrthoDB" id="6415116at2"/>
<dbReference type="GO" id="GO:0015031">
    <property type="term" value="P:protein transport"/>
    <property type="evidence" value="ECO:0007669"/>
    <property type="project" value="UniProtKB-KW"/>
</dbReference>
<evidence type="ECO:0000256" key="5">
    <source>
        <dbReference type="ARBA" id="ARBA00022448"/>
    </source>
</evidence>
<reference evidence="11 12" key="1">
    <citation type="submission" date="2019-02" db="EMBL/GenBank/DDBJ databases">
        <title>The draft genome of Kosakonia quasisacchari strain WCHKQ120001.</title>
        <authorList>
            <person name="Wang C."/>
            <person name="Feng Y."/>
            <person name="Zong Z."/>
        </authorList>
    </citation>
    <scope>NUCLEOTIDE SEQUENCE [LARGE SCALE GENOMIC DNA]</scope>
    <source>
        <strain evidence="11 12">WCHKQ120001</strain>
    </source>
</reference>
<comment type="similarity">
    <text evidence="3">Belongs to the FliH family.</text>
</comment>
<keyword evidence="8" id="KW-0653">Protein transport</keyword>
<evidence type="ECO:0000313" key="11">
    <source>
        <dbReference type="EMBL" id="TCC09564.1"/>
    </source>
</evidence>
<evidence type="ECO:0000256" key="9">
    <source>
        <dbReference type="ARBA" id="ARBA00023225"/>
    </source>
</evidence>
<protein>
    <recommendedName>
        <fullName evidence="4">Flagellar assembly protein FliH</fullName>
    </recommendedName>
</protein>
<evidence type="ECO:0000256" key="8">
    <source>
        <dbReference type="ARBA" id="ARBA00022927"/>
    </source>
</evidence>
<dbReference type="Pfam" id="PF02108">
    <property type="entry name" value="FliH"/>
    <property type="match status" value="1"/>
</dbReference>
<keyword evidence="7" id="KW-1005">Bacterial flagellum biogenesis</keyword>
<dbReference type="GO" id="GO:0005829">
    <property type="term" value="C:cytosol"/>
    <property type="evidence" value="ECO:0007669"/>
    <property type="project" value="TreeGrafter"/>
</dbReference>
<evidence type="ECO:0000259" key="10">
    <source>
        <dbReference type="Pfam" id="PF02108"/>
    </source>
</evidence>
<dbReference type="InterPro" id="IPR000563">
    <property type="entry name" value="Flag_FliH"/>
</dbReference>
<evidence type="ECO:0000313" key="12">
    <source>
        <dbReference type="Proteomes" id="UP000291793"/>
    </source>
</evidence>
<feature type="domain" description="Flagellar assembly protein FliH/Type III secretion system HrpE" evidence="10">
    <location>
        <begin position="99"/>
        <end position="227"/>
    </location>
</feature>
<comment type="caution">
    <text evidence="11">The sequence shown here is derived from an EMBL/GenBank/DDBJ whole genome shotgun (WGS) entry which is preliminary data.</text>
</comment>
<comment type="subcellular location">
    <subcellularLocation>
        <location evidence="2">Cytoplasm</location>
    </subcellularLocation>
</comment>
<dbReference type="PRINTS" id="PR01003">
    <property type="entry name" value="FLGFLIH"/>
</dbReference>
<keyword evidence="11" id="KW-0282">Flagellum</keyword>
<organism evidence="11 12">
    <name type="scientific">Kosakonia quasisacchari</name>
    <dbReference type="NCBI Taxonomy" id="2529380"/>
    <lineage>
        <taxon>Bacteria</taxon>
        <taxon>Pseudomonadati</taxon>
        <taxon>Pseudomonadota</taxon>
        <taxon>Gammaproteobacteria</taxon>
        <taxon>Enterobacterales</taxon>
        <taxon>Enterobacteriaceae</taxon>
        <taxon>Kosakonia</taxon>
    </lineage>
</organism>
<evidence type="ECO:0000256" key="7">
    <source>
        <dbReference type="ARBA" id="ARBA00022795"/>
    </source>
</evidence>
<dbReference type="GO" id="GO:0071973">
    <property type="term" value="P:bacterial-type flagellum-dependent cell motility"/>
    <property type="evidence" value="ECO:0007669"/>
    <property type="project" value="InterPro"/>
</dbReference>
<dbReference type="AlphaFoldDB" id="A0A4R0HIG7"/>